<accession>A0ABY6I072</accession>
<name>A0ABY6I072_9ARCH</name>
<keyword evidence="2" id="KW-1185">Reference proteome</keyword>
<proteinExistence type="predicted"/>
<sequence length="447" mass="53449">MMHLYNNNLFKKQNYLKYLNILNQTQYYSEQEIYELKYDKIVKLLRFCSKHNPFYQELIERLKIRISNIKDIESFEEILPIITKSEIQKNSHKLHSKFIAYPPEYQNSTGGSTGNPLNFFQDRYYHTWTFADRLRHFQWCDWHLWEKKAYIWGSHKDYMNFKDRKLQGFRELVSGEIFLNSFSMDQNKMQSFYNKLTKFQPKILIGYANALNTFAQFLEKNNFDCSHFKFNIQSAAENLYPEMRNTIERMFQTNVFNSYGSREISSIAHECKYKDGLHISEEIRHVEIKKEKENSEIGHIILTDLVNYTFPFIRYQNEDIGEFSNHKCKCGRNLKRLKTIHGRKSDFMPTPSGKLAHSLFFTFLFYHQTSILDFQVIQDRLDHIQINYVFNQNSTQEKLKKLKTKIIKIIKKDLDHQLNVSFNEVKSIPSLASGKRKCIISNLDFSI</sequence>
<dbReference type="Gene3D" id="3.40.50.12780">
    <property type="entry name" value="N-terminal domain of ligase-like"/>
    <property type="match status" value="1"/>
</dbReference>
<dbReference type="InterPro" id="IPR053158">
    <property type="entry name" value="CapK_Type1_Caps_Biosynth"/>
</dbReference>
<gene>
    <name evidence="1" type="ORF">NEF87_004262</name>
</gene>
<evidence type="ECO:0000313" key="1">
    <source>
        <dbReference type="EMBL" id="UYP47977.1"/>
    </source>
</evidence>
<evidence type="ECO:0000313" key="2">
    <source>
        <dbReference type="Proteomes" id="UP001208689"/>
    </source>
</evidence>
<dbReference type="PANTHER" id="PTHR36932:SF1">
    <property type="entry name" value="CAPSULAR POLYSACCHARIDE BIOSYNTHESIS PROTEIN"/>
    <property type="match status" value="1"/>
</dbReference>
<organism evidence="1 2">
    <name type="scientific">Candidatus Lokiarchaeum ossiferum</name>
    <dbReference type="NCBI Taxonomy" id="2951803"/>
    <lineage>
        <taxon>Archaea</taxon>
        <taxon>Promethearchaeati</taxon>
        <taxon>Promethearchaeota</taxon>
        <taxon>Promethearchaeia</taxon>
        <taxon>Promethearchaeales</taxon>
        <taxon>Promethearchaeaceae</taxon>
        <taxon>Candidatus Lokiarchaeum</taxon>
    </lineage>
</organism>
<dbReference type="EMBL" id="CP104013">
    <property type="protein sequence ID" value="UYP47977.1"/>
    <property type="molecule type" value="Genomic_DNA"/>
</dbReference>
<dbReference type="InterPro" id="IPR042099">
    <property type="entry name" value="ANL_N_sf"/>
</dbReference>
<dbReference type="Proteomes" id="UP001208689">
    <property type="component" value="Chromosome"/>
</dbReference>
<dbReference type="PANTHER" id="PTHR36932">
    <property type="entry name" value="CAPSULAR POLYSACCHARIDE BIOSYNTHESIS PROTEIN"/>
    <property type="match status" value="1"/>
</dbReference>
<dbReference type="SUPFAM" id="SSF56801">
    <property type="entry name" value="Acetyl-CoA synthetase-like"/>
    <property type="match status" value="1"/>
</dbReference>
<reference evidence="1" key="1">
    <citation type="submission" date="2022-09" db="EMBL/GenBank/DDBJ databases">
        <title>Actin cytoskeleton and complex cell architecture in an #Asgard archaeon.</title>
        <authorList>
            <person name="Ponce Toledo R.I."/>
            <person name="Schleper C."/>
            <person name="Rodrigues Oliveira T."/>
            <person name="Wollweber F."/>
            <person name="Xu J."/>
            <person name="Rittmann S."/>
            <person name="Klingl A."/>
            <person name="Pilhofer M."/>
        </authorList>
    </citation>
    <scope>NUCLEOTIDE SEQUENCE</scope>
    <source>
        <strain evidence="1">B-35</strain>
    </source>
</reference>
<protein>
    <recommendedName>
        <fullName evidence="3">Phenylacetate--CoA ligase family protein</fullName>
    </recommendedName>
</protein>
<evidence type="ECO:0008006" key="3">
    <source>
        <dbReference type="Google" id="ProtNLM"/>
    </source>
</evidence>